<dbReference type="Proteomes" id="UP000593567">
    <property type="component" value="Unassembled WGS sequence"/>
</dbReference>
<sequence>MAQNTNIVYYMEANPTYPDFNLRTTCSTQPVSVGTETHSINRLSSIQGVQVFTFIQIPQHSLPILKFE</sequence>
<proteinExistence type="predicted"/>
<comment type="caution">
    <text evidence="1">The sequence shown here is derived from an EMBL/GenBank/DDBJ whole genome shotgun (WGS) entry which is preliminary data.</text>
</comment>
<keyword evidence="2" id="KW-1185">Reference proteome</keyword>
<gene>
    <name evidence="1" type="ORF">EB796_024137</name>
</gene>
<organism evidence="1 2">
    <name type="scientific">Bugula neritina</name>
    <name type="common">Brown bryozoan</name>
    <name type="synonym">Sertularia neritina</name>
    <dbReference type="NCBI Taxonomy" id="10212"/>
    <lineage>
        <taxon>Eukaryota</taxon>
        <taxon>Metazoa</taxon>
        <taxon>Spiralia</taxon>
        <taxon>Lophotrochozoa</taxon>
        <taxon>Bryozoa</taxon>
        <taxon>Gymnolaemata</taxon>
        <taxon>Cheilostomatida</taxon>
        <taxon>Flustrina</taxon>
        <taxon>Buguloidea</taxon>
        <taxon>Bugulidae</taxon>
        <taxon>Bugula</taxon>
    </lineage>
</organism>
<name>A0A7J7IUB6_BUGNE</name>
<dbReference type="EMBL" id="VXIV02003382">
    <property type="protein sequence ID" value="KAF6017532.1"/>
    <property type="molecule type" value="Genomic_DNA"/>
</dbReference>
<evidence type="ECO:0000313" key="2">
    <source>
        <dbReference type="Proteomes" id="UP000593567"/>
    </source>
</evidence>
<reference evidence="1" key="1">
    <citation type="submission" date="2020-06" db="EMBL/GenBank/DDBJ databases">
        <title>Draft genome of Bugula neritina, a colonial animal packing powerful symbionts and potential medicines.</title>
        <authorList>
            <person name="Rayko M."/>
        </authorList>
    </citation>
    <scope>NUCLEOTIDE SEQUENCE [LARGE SCALE GENOMIC DNA]</scope>
    <source>
        <strain evidence="1">Kwan_BN1</strain>
    </source>
</reference>
<protein>
    <submittedName>
        <fullName evidence="1">Uncharacterized protein</fullName>
    </submittedName>
</protein>
<accession>A0A7J7IUB6</accession>
<evidence type="ECO:0000313" key="1">
    <source>
        <dbReference type="EMBL" id="KAF6017532.1"/>
    </source>
</evidence>
<dbReference type="AlphaFoldDB" id="A0A7J7IUB6"/>